<sequence>MLTYVRLFSFLKYVFTKKLFFMRVRSVYILMPALIFLSSFGFITLVKHLYSVLVIVMSFTARSVINHIRLFIRRTNRVLIKPVLIRRLFFLSPSGIWLTVIARKPKPILLHQLGTNHVSVFGFLS</sequence>
<dbReference type="AlphaFoldDB" id="D1LDQ4"/>
<feature type="transmembrane region" description="Helical" evidence="1">
    <location>
        <begin position="27"/>
        <end position="46"/>
    </location>
</feature>
<evidence type="ECO:0000313" key="2">
    <source>
        <dbReference type="EMBL" id="ACX30969.1"/>
    </source>
</evidence>
<accession>D1LDQ4</accession>
<keyword evidence="2" id="KW-0496">Mitochondrion</keyword>
<proteinExistence type="predicted"/>
<evidence type="ECO:0000256" key="1">
    <source>
        <dbReference type="SAM" id="Phobius"/>
    </source>
</evidence>
<gene>
    <name evidence="2" type="primary">ORF125</name>
</gene>
<feature type="transmembrane region" description="Helical" evidence="1">
    <location>
        <begin position="84"/>
        <end position="102"/>
    </location>
</feature>
<name>D1LDQ4_9SPIT</name>
<feature type="transmembrane region" description="Helical" evidence="1">
    <location>
        <begin position="52"/>
        <end position="72"/>
    </location>
</feature>
<keyword evidence="1" id="KW-1133">Transmembrane helix</keyword>
<reference evidence="2" key="1">
    <citation type="journal article" date="2009" name="BMC Genomics">
        <title>The mitochondrial genomes of the ciliates Euplotes minuta and Euplotes crassus.</title>
        <authorList>
            <person name="de Graaf R.M."/>
            <person name="van Alen T.A."/>
            <person name="Dutilh B.E."/>
            <person name="Kuiper J.W."/>
            <person name="van Zoggel H.J."/>
            <person name="Huynh M.B."/>
            <person name="Gortz H.D."/>
            <person name="Huynen M.A."/>
            <person name="Hackstein J.H."/>
        </authorList>
    </citation>
    <scope>NUCLEOTIDE SEQUENCE</scope>
</reference>
<organism evidence="2">
    <name type="scientific">Moneuplotes minuta</name>
    <dbReference type="NCBI Taxonomy" id="74792"/>
    <lineage>
        <taxon>Eukaryota</taxon>
        <taxon>Sar</taxon>
        <taxon>Alveolata</taxon>
        <taxon>Ciliophora</taxon>
        <taxon>Intramacronucleata</taxon>
        <taxon>Spirotrichea</taxon>
        <taxon>Hypotrichia</taxon>
        <taxon>Euplotida</taxon>
        <taxon>Euplotidae</taxon>
        <taxon>Moneuplotes</taxon>
    </lineage>
</organism>
<protein>
    <submittedName>
        <fullName evidence="2">Uncharacterized protein ORF125</fullName>
    </submittedName>
</protein>
<dbReference type="EMBL" id="GQ903130">
    <property type="protein sequence ID" value="ACX30969.1"/>
    <property type="molecule type" value="Genomic_DNA"/>
</dbReference>
<keyword evidence="1" id="KW-0812">Transmembrane</keyword>
<keyword evidence="1" id="KW-0472">Membrane</keyword>
<geneLocation type="mitochondrion" evidence="2"/>